<evidence type="ECO:0000256" key="9">
    <source>
        <dbReference type="ARBA" id="ARBA00023180"/>
    </source>
</evidence>
<dbReference type="EMBL" id="JAINUG010000080">
    <property type="protein sequence ID" value="KAJ8399939.1"/>
    <property type="molecule type" value="Genomic_DNA"/>
</dbReference>
<dbReference type="InterPro" id="IPR029021">
    <property type="entry name" value="Prot-tyrosine_phosphatase-like"/>
</dbReference>
<dbReference type="InterPro" id="IPR000387">
    <property type="entry name" value="Tyr_Pase_dom"/>
</dbReference>
<reference evidence="16" key="1">
    <citation type="journal article" date="2023" name="Science">
        <title>Genome structures resolve the early diversification of teleost fishes.</title>
        <authorList>
            <person name="Parey E."/>
            <person name="Louis A."/>
            <person name="Montfort J."/>
            <person name="Bouchez O."/>
            <person name="Roques C."/>
            <person name="Iampietro C."/>
            <person name="Lluch J."/>
            <person name="Castinel A."/>
            <person name="Donnadieu C."/>
            <person name="Desvignes T."/>
            <person name="Floi Bucao C."/>
            <person name="Jouanno E."/>
            <person name="Wen M."/>
            <person name="Mejri S."/>
            <person name="Dirks R."/>
            <person name="Jansen H."/>
            <person name="Henkel C."/>
            <person name="Chen W.J."/>
            <person name="Zahm M."/>
            <person name="Cabau C."/>
            <person name="Klopp C."/>
            <person name="Thompson A.W."/>
            <person name="Robinson-Rechavi M."/>
            <person name="Braasch I."/>
            <person name="Lecointre G."/>
            <person name="Bobe J."/>
            <person name="Postlethwait J.H."/>
            <person name="Berthelot C."/>
            <person name="Roest Crollius H."/>
            <person name="Guiguen Y."/>
        </authorList>
    </citation>
    <scope>NUCLEOTIDE SEQUENCE</scope>
    <source>
        <strain evidence="16">NC1722</strain>
    </source>
</reference>
<comment type="subcellular location">
    <subcellularLocation>
        <location evidence="1">Membrane</location>
        <topology evidence="1">Single-pass type I membrane protein</topology>
    </subcellularLocation>
</comment>
<evidence type="ECO:0000256" key="12">
    <source>
        <dbReference type="SAM" id="SignalP"/>
    </source>
</evidence>
<dbReference type="PROSITE" id="PS50055">
    <property type="entry name" value="TYR_PHOSPHATASE_PTP"/>
    <property type="match status" value="1"/>
</dbReference>
<evidence type="ECO:0000256" key="6">
    <source>
        <dbReference type="ARBA" id="ARBA00022912"/>
    </source>
</evidence>
<evidence type="ECO:0000313" key="17">
    <source>
        <dbReference type="Proteomes" id="UP001221898"/>
    </source>
</evidence>
<evidence type="ECO:0000256" key="7">
    <source>
        <dbReference type="ARBA" id="ARBA00022989"/>
    </source>
</evidence>
<dbReference type="AlphaFoldDB" id="A0AAD7SCA0"/>
<sequence length="878" mass="98264">MTTLIYSTKSGLQTMLLLLCLCVAQVWPTTESTSSAPATTRARPENVNGVKVTMRTETELELQWDKVSDDPSYSYTLEYRNGNKIDDIFWTADGPVKYNVSGLAPGTKYDFTLFTVFETVRSSGCNFSAITRPANVHSVNVTMRTETELELQWNEVSNDPSYNYTLEYRDGNKIDDIFGTADGLVKYNVSGLAPGTKYDFTLFTVFENVTSSGHNFSNVTRPANVHSVNVTMRTETELELQWHKVPVDPSYSYRLEYRNGNKIDDIFGTADGPVKYNVSGLAPGTKYDFTLFTVFENVTSSGHNFSTVTRPANVHSVNVTMRTEIELELQWHKVPVDPSYSYRLEYRNGNKIDDIFGTADGPVKYNVSGLAPGTKYDFTLFTVFENVTSGGHNFSTVTSSSYNMSLLLHLNSETVKQCDHTLTLVPPQVTGLHCDYVARGYGFSLSWEPPQGVWTQVEVKISGRNPHNATGTEMGTVILGVKPAQTYHMTVTSVSGTMRSASVTFQCETDPRGVIAGSVMAVLLLAVVAFLIVFILRRKPELLSPKFFMESKIASDKFKAIPKGQFEAHFNKMSCDQNRGFSEEYEDLSTVGKEQTCKAALISENNDKNRFSDVLPYDWSRVKLPTINNDYSSDYINACYVPGYGNNSRQYIAAQGPLPHTVNDFWRMCWEQRVHSIVMVTNCCEGGKVKCEQYWPLDYTPCVYGDILVRVSSENKVSNWTLREFEVTNRVTSSVRSVKHFHFTAWPDHGVPGGTSALIQFRGLIRQHIESCGSVGPTLVHCSAGVGRTGTLIALDVTLQQLEREKAVGLAAFVYKMRLSRPLMVQTESQYVFLHQCIMDSLRPKLEETQEEPLYENVSTIYVNATALRELNSANTNA</sequence>
<feature type="domain" description="Tyrosine-protein phosphatase" evidence="13">
    <location>
        <begin position="581"/>
        <end position="841"/>
    </location>
</feature>
<evidence type="ECO:0000256" key="8">
    <source>
        <dbReference type="ARBA" id="ARBA00023136"/>
    </source>
</evidence>
<dbReference type="PANTHER" id="PTHR46957">
    <property type="entry name" value="CYTOKINE RECEPTOR"/>
    <property type="match status" value="1"/>
</dbReference>
<evidence type="ECO:0000259" key="15">
    <source>
        <dbReference type="PROSITE" id="PS50853"/>
    </source>
</evidence>
<dbReference type="GO" id="GO:0004725">
    <property type="term" value="F:protein tyrosine phosphatase activity"/>
    <property type="evidence" value="ECO:0007669"/>
    <property type="project" value="UniProtKB-EC"/>
</dbReference>
<evidence type="ECO:0000256" key="3">
    <source>
        <dbReference type="ARBA" id="ARBA00022692"/>
    </source>
</evidence>
<dbReference type="Pfam" id="PF00041">
    <property type="entry name" value="fn3"/>
    <property type="match status" value="5"/>
</dbReference>
<dbReference type="PRINTS" id="PR00700">
    <property type="entry name" value="PRTYPHPHTASE"/>
</dbReference>
<evidence type="ECO:0000256" key="2">
    <source>
        <dbReference type="ARBA" id="ARBA00013064"/>
    </source>
</evidence>
<evidence type="ECO:0000256" key="11">
    <source>
        <dbReference type="SAM" id="Phobius"/>
    </source>
</evidence>
<protein>
    <recommendedName>
        <fullName evidence="2">protein-tyrosine-phosphatase</fullName>
        <ecNumber evidence="2">3.1.3.48</ecNumber>
    </recommendedName>
</protein>
<accession>A0AAD7SCA0</accession>
<keyword evidence="7 11" id="KW-1133">Transmembrane helix</keyword>
<dbReference type="PROSITE" id="PS00383">
    <property type="entry name" value="TYR_PHOSPHATASE_1"/>
    <property type="match status" value="1"/>
</dbReference>
<dbReference type="InterPro" id="IPR036116">
    <property type="entry name" value="FN3_sf"/>
</dbReference>
<dbReference type="FunFam" id="3.90.190.10:FF:000009">
    <property type="entry name" value="Receptor-type tyrosine-protein phosphatase beta"/>
    <property type="match status" value="1"/>
</dbReference>
<keyword evidence="4 12" id="KW-0732">Signal</keyword>
<keyword evidence="5" id="KW-0378">Hydrolase</keyword>
<dbReference type="InterPro" id="IPR003595">
    <property type="entry name" value="Tyr_Pase_cat"/>
</dbReference>
<evidence type="ECO:0000259" key="13">
    <source>
        <dbReference type="PROSITE" id="PS50055"/>
    </source>
</evidence>
<dbReference type="Gene3D" id="2.60.40.10">
    <property type="entry name" value="Immunoglobulins"/>
    <property type="match status" value="5"/>
</dbReference>
<dbReference type="SMART" id="SM00404">
    <property type="entry name" value="PTPc_motif"/>
    <property type="match status" value="1"/>
</dbReference>
<keyword evidence="6" id="KW-0904">Protein phosphatase</keyword>
<feature type="domain" description="Tyrosine specific protein phosphatases" evidence="14">
    <location>
        <begin position="759"/>
        <end position="832"/>
    </location>
</feature>
<feature type="signal peptide" evidence="12">
    <location>
        <begin position="1"/>
        <end position="32"/>
    </location>
</feature>
<evidence type="ECO:0000259" key="14">
    <source>
        <dbReference type="PROSITE" id="PS50056"/>
    </source>
</evidence>
<name>A0AAD7SCA0_9TELE</name>
<organism evidence="16 17">
    <name type="scientific">Aldrovandia affinis</name>
    <dbReference type="NCBI Taxonomy" id="143900"/>
    <lineage>
        <taxon>Eukaryota</taxon>
        <taxon>Metazoa</taxon>
        <taxon>Chordata</taxon>
        <taxon>Craniata</taxon>
        <taxon>Vertebrata</taxon>
        <taxon>Euteleostomi</taxon>
        <taxon>Actinopterygii</taxon>
        <taxon>Neopterygii</taxon>
        <taxon>Teleostei</taxon>
        <taxon>Notacanthiformes</taxon>
        <taxon>Halosauridae</taxon>
        <taxon>Aldrovandia</taxon>
    </lineage>
</organism>
<dbReference type="InterPro" id="IPR000242">
    <property type="entry name" value="PTP_cat"/>
</dbReference>
<dbReference type="GO" id="GO:0043235">
    <property type="term" value="C:receptor complex"/>
    <property type="evidence" value="ECO:0007669"/>
    <property type="project" value="TreeGrafter"/>
</dbReference>
<dbReference type="PROSITE" id="PS50853">
    <property type="entry name" value="FN3"/>
    <property type="match status" value="2"/>
</dbReference>
<feature type="chain" id="PRO_5042231988" description="protein-tyrosine-phosphatase" evidence="12">
    <location>
        <begin position="33"/>
        <end position="878"/>
    </location>
</feature>
<proteinExistence type="predicted"/>
<dbReference type="InterPro" id="IPR003961">
    <property type="entry name" value="FN3_dom"/>
</dbReference>
<dbReference type="GO" id="GO:0016020">
    <property type="term" value="C:membrane"/>
    <property type="evidence" value="ECO:0007669"/>
    <property type="project" value="UniProtKB-SubCell"/>
</dbReference>
<feature type="domain" description="Fibronectin type-III" evidence="15">
    <location>
        <begin position="310"/>
        <end position="402"/>
    </location>
</feature>
<dbReference type="Gene3D" id="3.90.190.10">
    <property type="entry name" value="Protein tyrosine phosphatase superfamily"/>
    <property type="match status" value="1"/>
</dbReference>
<keyword evidence="3 11" id="KW-0812">Transmembrane</keyword>
<dbReference type="SMART" id="SM00194">
    <property type="entry name" value="PTPc"/>
    <property type="match status" value="1"/>
</dbReference>
<dbReference type="CDD" id="cd00063">
    <property type="entry name" value="FN3"/>
    <property type="match status" value="4"/>
</dbReference>
<evidence type="ECO:0000256" key="4">
    <source>
        <dbReference type="ARBA" id="ARBA00022729"/>
    </source>
</evidence>
<dbReference type="SUPFAM" id="SSF49265">
    <property type="entry name" value="Fibronectin type III"/>
    <property type="match status" value="3"/>
</dbReference>
<dbReference type="Proteomes" id="UP001221898">
    <property type="component" value="Unassembled WGS sequence"/>
</dbReference>
<dbReference type="PANTHER" id="PTHR46957:SF10">
    <property type="entry name" value="PROTEIN TYROSINE PHOSPHATASE, RECEPTOR TYPE, H"/>
    <property type="match status" value="1"/>
</dbReference>
<evidence type="ECO:0000256" key="1">
    <source>
        <dbReference type="ARBA" id="ARBA00004479"/>
    </source>
</evidence>
<evidence type="ECO:0000313" key="16">
    <source>
        <dbReference type="EMBL" id="KAJ8399939.1"/>
    </source>
</evidence>
<dbReference type="InterPro" id="IPR013783">
    <property type="entry name" value="Ig-like_fold"/>
</dbReference>
<gene>
    <name evidence="16" type="ORF">AAFF_G00406690</name>
</gene>
<comment type="catalytic activity">
    <reaction evidence="10">
        <text>O-phospho-L-tyrosyl-[protein] + H2O = L-tyrosyl-[protein] + phosphate</text>
        <dbReference type="Rhea" id="RHEA:10684"/>
        <dbReference type="Rhea" id="RHEA-COMP:10136"/>
        <dbReference type="Rhea" id="RHEA-COMP:20101"/>
        <dbReference type="ChEBI" id="CHEBI:15377"/>
        <dbReference type="ChEBI" id="CHEBI:43474"/>
        <dbReference type="ChEBI" id="CHEBI:46858"/>
        <dbReference type="ChEBI" id="CHEBI:61978"/>
        <dbReference type="EC" id="3.1.3.48"/>
    </reaction>
</comment>
<dbReference type="InterPro" id="IPR050713">
    <property type="entry name" value="RTP_Phos/Ushers"/>
</dbReference>
<feature type="domain" description="Fibronectin type-III" evidence="15">
    <location>
        <begin position="132"/>
        <end position="224"/>
    </location>
</feature>
<evidence type="ECO:0000256" key="10">
    <source>
        <dbReference type="ARBA" id="ARBA00051722"/>
    </source>
</evidence>
<dbReference type="SUPFAM" id="SSF52799">
    <property type="entry name" value="(Phosphotyrosine protein) phosphatases II"/>
    <property type="match status" value="1"/>
</dbReference>
<dbReference type="PROSITE" id="PS50056">
    <property type="entry name" value="TYR_PHOSPHATASE_2"/>
    <property type="match status" value="1"/>
</dbReference>
<dbReference type="EC" id="3.1.3.48" evidence="2"/>
<comment type="caution">
    <text evidence="16">The sequence shown here is derived from an EMBL/GenBank/DDBJ whole genome shotgun (WGS) entry which is preliminary data.</text>
</comment>
<keyword evidence="17" id="KW-1185">Reference proteome</keyword>
<keyword evidence="8 11" id="KW-0472">Membrane</keyword>
<feature type="transmembrane region" description="Helical" evidence="11">
    <location>
        <begin position="514"/>
        <end position="536"/>
    </location>
</feature>
<keyword evidence="9" id="KW-0325">Glycoprotein</keyword>
<dbReference type="SMART" id="SM00060">
    <property type="entry name" value="FN3"/>
    <property type="match status" value="5"/>
</dbReference>
<evidence type="ECO:0000256" key="5">
    <source>
        <dbReference type="ARBA" id="ARBA00022801"/>
    </source>
</evidence>
<dbReference type="InterPro" id="IPR016130">
    <property type="entry name" value="Tyr_Pase_AS"/>
</dbReference>
<dbReference type="Pfam" id="PF00102">
    <property type="entry name" value="Y_phosphatase"/>
    <property type="match status" value="1"/>
</dbReference>